<keyword evidence="5" id="KW-1185">Reference proteome</keyword>
<dbReference type="PRINTS" id="PR00455">
    <property type="entry name" value="HTHTETR"/>
</dbReference>
<evidence type="ECO:0000313" key="5">
    <source>
        <dbReference type="Proteomes" id="UP000280696"/>
    </source>
</evidence>
<organism evidence="4 5">
    <name type="scientific">Parablautia intestinalis</name>
    <dbReference type="NCBI Taxonomy" id="2320100"/>
    <lineage>
        <taxon>Bacteria</taxon>
        <taxon>Bacillati</taxon>
        <taxon>Bacillota</taxon>
        <taxon>Clostridia</taxon>
        <taxon>Lachnospirales</taxon>
        <taxon>Lachnospiraceae</taxon>
        <taxon>Parablautia</taxon>
    </lineage>
</organism>
<name>A0A3A9ARD9_9FIRM</name>
<feature type="DNA-binding region" description="H-T-H motif" evidence="2">
    <location>
        <begin position="29"/>
        <end position="48"/>
    </location>
</feature>
<reference evidence="4 5" key="1">
    <citation type="submission" date="2018-09" db="EMBL/GenBank/DDBJ databases">
        <title>Murine metabolic-syndrome-specific gut microbial biobank.</title>
        <authorList>
            <person name="Liu C."/>
        </authorList>
    </citation>
    <scope>NUCLEOTIDE SEQUENCE [LARGE SCALE GENOMIC DNA]</scope>
    <source>
        <strain evidence="4 5">0.1xD8-82</strain>
    </source>
</reference>
<dbReference type="Pfam" id="PF00440">
    <property type="entry name" value="TetR_N"/>
    <property type="match status" value="1"/>
</dbReference>
<proteinExistence type="predicted"/>
<keyword evidence="1 2" id="KW-0238">DNA-binding</keyword>
<protein>
    <submittedName>
        <fullName evidence="4">TetR/AcrR family transcriptional regulator</fullName>
    </submittedName>
</protein>
<dbReference type="PANTHER" id="PTHR43479">
    <property type="entry name" value="ACREF/ENVCD OPERON REPRESSOR-RELATED"/>
    <property type="match status" value="1"/>
</dbReference>
<dbReference type="PANTHER" id="PTHR43479:SF11">
    <property type="entry name" value="ACREF_ENVCD OPERON REPRESSOR-RELATED"/>
    <property type="match status" value="1"/>
</dbReference>
<evidence type="ECO:0000313" key="4">
    <source>
        <dbReference type="EMBL" id="RKI89816.1"/>
    </source>
</evidence>
<comment type="caution">
    <text evidence="4">The sequence shown here is derived from an EMBL/GenBank/DDBJ whole genome shotgun (WGS) entry which is preliminary data.</text>
</comment>
<accession>A0A3A9ARD9</accession>
<dbReference type="SUPFAM" id="SSF46689">
    <property type="entry name" value="Homeodomain-like"/>
    <property type="match status" value="1"/>
</dbReference>
<evidence type="ECO:0000256" key="1">
    <source>
        <dbReference type="ARBA" id="ARBA00023125"/>
    </source>
</evidence>
<dbReference type="InterPro" id="IPR009057">
    <property type="entry name" value="Homeodomain-like_sf"/>
</dbReference>
<dbReference type="RefSeq" id="WP_120471465.1">
    <property type="nucleotide sequence ID" value="NZ_RAYQ01000019.1"/>
</dbReference>
<feature type="domain" description="HTH tetR-type" evidence="3">
    <location>
        <begin position="6"/>
        <end position="66"/>
    </location>
</feature>
<dbReference type="GO" id="GO:0003677">
    <property type="term" value="F:DNA binding"/>
    <property type="evidence" value="ECO:0007669"/>
    <property type="project" value="UniProtKB-UniRule"/>
</dbReference>
<dbReference type="AlphaFoldDB" id="A0A3A9ARD9"/>
<evidence type="ECO:0000259" key="3">
    <source>
        <dbReference type="PROSITE" id="PS50977"/>
    </source>
</evidence>
<dbReference type="EMBL" id="RAYQ01000019">
    <property type="protein sequence ID" value="RKI89816.1"/>
    <property type="molecule type" value="Genomic_DNA"/>
</dbReference>
<dbReference type="OrthoDB" id="494991at2"/>
<gene>
    <name evidence="4" type="ORF">D7V94_16720</name>
</gene>
<dbReference type="Proteomes" id="UP000280696">
    <property type="component" value="Unassembled WGS sequence"/>
</dbReference>
<sequence length="205" mass="23495">MSEPEKSTLELIHAAAKAEFTEKGFQAASLRNIVKTAGVTTGAFYGYYDSKEELFAALVDPAYEYMMGRYKQTHEYFESLPMEKQPEQMGKMSSECMNELLAYSCEHMDEFYLILKCSAGTKYASMIDDMVEIEVEATHHYYKVLKQLGTPSPKIDERLEHIMATGMIGAFFEMVLHRTPFEDAKVFLQQLNDFYTAGWMKIMGQ</sequence>
<dbReference type="PROSITE" id="PS50977">
    <property type="entry name" value="HTH_TETR_2"/>
    <property type="match status" value="1"/>
</dbReference>
<dbReference type="InterPro" id="IPR001647">
    <property type="entry name" value="HTH_TetR"/>
</dbReference>
<dbReference type="Gene3D" id="1.10.357.10">
    <property type="entry name" value="Tetracycline Repressor, domain 2"/>
    <property type="match status" value="1"/>
</dbReference>
<evidence type="ECO:0000256" key="2">
    <source>
        <dbReference type="PROSITE-ProRule" id="PRU00335"/>
    </source>
</evidence>
<dbReference type="InterPro" id="IPR050624">
    <property type="entry name" value="HTH-type_Tx_Regulator"/>
</dbReference>